<evidence type="ECO:0000313" key="2">
    <source>
        <dbReference type="EMBL" id="KAB0676720.1"/>
    </source>
</evidence>
<gene>
    <name evidence="2" type="ORF">F6X38_20685</name>
</gene>
<reference evidence="2 3" key="1">
    <citation type="submission" date="2019-09" db="EMBL/GenBank/DDBJ databases">
        <title>YIM 132180 draft genome.</title>
        <authorList>
            <person name="Zhang K."/>
        </authorList>
    </citation>
    <scope>NUCLEOTIDE SEQUENCE [LARGE SCALE GENOMIC DNA]</scope>
    <source>
        <strain evidence="2 3">YIM 132180</strain>
    </source>
</reference>
<sequence length="110" mass="11600">MRLALALVAVLIASPALAVDGKLVVSEDKQETIFVWKDEAALLDGEAVLAANAGDLIGSALNDGFACGIRLPQRVITADPTPDIIRVIVVGGEHAGCRGLVRRENFVPKR</sequence>
<evidence type="ECO:0000313" key="3">
    <source>
        <dbReference type="Proteomes" id="UP000432089"/>
    </source>
</evidence>
<keyword evidence="1" id="KW-0732">Signal</keyword>
<feature type="chain" id="PRO_5031380510" evidence="1">
    <location>
        <begin position="19"/>
        <end position="110"/>
    </location>
</feature>
<feature type="signal peptide" evidence="1">
    <location>
        <begin position="1"/>
        <end position="18"/>
    </location>
</feature>
<dbReference type="EMBL" id="VZDO01000021">
    <property type="protein sequence ID" value="KAB0676720.1"/>
    <property type="molecule type" value="Genomic_DNA"/>
</dbReference>
<name>A0A7V7PKX8_9HYPH</name>
<proteinExistence type="predicted"/>
<protein>
    <submittedName>
        <fullName evidence="2">Uncharacterized protein</fullName>
    </submittedName>
</protein>
<dbReference type="Proteomes" id="UP000432089">
    <property type="component" value="Unassembled WGS sequence"/>
</dbReference>
<dbReference type="AlphaFoldDB" id="A0A7V7PKX8"/>
<organism evidence="2 3">
    <name type="scientific">Plantimonas leprariae</name>
    <dbReference type="NCBI Taxonomy" id="2615207"/>
    <lineage>
        <taxon>Bacteria</taxon>
        <taxon>Pseudomonadati</taxon>
        <taxon>Pseudomonadota</taxon>
        <taxon>Alphaproteobacteria</taxon>
        <taxon>Hyphomicrobiales</taxon>
        <taxon>Aurantimonadaceae</taxon>
        <taxon>Plantimonas</taxon>
    </lineage>
</organism>
<dbReference type="RefSeq" id="WP_150973121.1">
    <property type="nucleotide sequence ID" value="NZ_VZDO01000021.1"/>
</dbReference>
<evidence type="ECO:0000256" key="1">
    <source>
        <dbReference type="SAM" id="SignalP"/>
    </source>
</evidence>
<comment type="caution">
    <text evidence="2">The sequence shown here is derived from an EMBL/GenBank/DDBJ whole genome shotgun (WGS) entry which is preliminary data.</text>
</comment>
<accession>A0A7V7PKX8</accession>
<keyword evidence="3" id="KW-1185">Reference proteome</keyword>